<feature type="compositionally biased region" description="Basic and acidic residues" evidence="1">
    <location>
        <begin position="31"/>
        <end position="41"/>
    </location>
</feature>
<reference evidence="2" key="1">
    <citation type="submission" date="2016-04" db="EMBL/GenBank/DDBJ databases">
        <authorList>
            <person name="Evans L.H."/>
            <person name="Alamgir A."/>
            <person name="Owens N."/>
            <person name="Weber N.D."/>
            <person name="Virtaneva K."/>
            <person name="Barbian K."/>
            <person name="Babar A."/>
            <person name="Rosenke K."/>
        </authorList>
    </citation>
    <scope>NUCLEOTIDE SEQUENCE</scope>
    <source>
        <strain evidence="2">Nono1</strain>
    </source>
</reference>
<name>A0A1M4DVS2_9ACTN</name>
<dbReference type="EMBL" id="LT559118">
    <property type="protein sequence ID" value="SBO90668.1"/>
    <property type="molecule type" value="Genomic_DNA"/>
</dbReference>
<dbReference type="AlphaFoldDB" id="A0A1M4DVS2"/>
<sequence>MIMPAGPRGPARSPRRPPPCPRAGPGRRRERGSSGDDRPRD</sequence>
<proteinExistence type="predicted"/>
<feature type="region of interest" description="Disordered" evidence="1">
    <location>
        <begin position="1"/>
        <end position="41"/>
    </location>
</feature>
<organism evidence="2">
    <name type="scientific">Nonomuraea gerenzanensis</name>
    <dbReference type="NCBI Taxonomy" id="93944"/>
    <lineage>
        <taxon>Bacteria</taxon>
        <taxon>Bacillati</taxon>
        <taxon>Actinomycetota</taxon>
        <taxon>Actinomycetes</taxon>
        <taxon>Streptosporangiales</taxon>
        <taxon>Streptosporangiaceae</taxon>
        <taxon>Nonomuraea</taxon>
    </lineage>
</organism>
<protein>
    <submittedName>
        <fullName evidence="2">Uncharacterized protein</fullName>
    </submittedName>
</protein>
<evidence type="ECO:0000256" key="1">
    <source>
        <dbReference type="SAM" id="MobiDB-lite"/>
    </source>
</evidence>
<evidence type="ECO:0000313" key="2">
    <source>
        <dbReference type="EMBL" id="SBO90668.1"/>
    </source>
</evidence>
<accession>A0A1M4DVS2</accession>
<gene>
    <name evidence="2" type="ORF">BN4615_P182</name>
</gene>
<feature type="compositionally biased region" description="Low complexity" evidence="1">
    <location>
        <begin position="1"/>
        <end position="12"/>
    </location>
</feature>